<organism evidence="2 3">
    <name type="scientific">Ignelater luminosus</name>
    <name type="common">Cucubano</name>
    <name type="synonym">Pyrophorus luminosus</name>
    <dbReference type="NCBI Taxonomy" id="2038154"/>
    <lineage>
        <taxon>Eukaryota</taxon>
        <taxon>Metazoa</taxon>
        <taxon>Ecdysozoa</taxon>
        <taxon>Arthropoda</taxon>
        <taxon>Hexapoda</taxon>
        <taxon>Insecta</taxon>
        <taxon>Pterygota</taxon>
        <taxon>Neoptera</taxon>
        <taxon>Endopterygota</taxon>
        <taxon>Coleoptera</taxon>
        <taxon>Polyphaga</taxon>
        <taxon>Elateriformia</taxon>
        <taxon>Elateroidea</taxon>
        <taxon>Elateridae</taxon>
        <taxon>Agrypninae</taxon>
        <taxon>Pyrophorini</taxon>
        <taxon>Ignelater</taxon>
    </lineage>
</organism>
<feature type="chain" id="PRO_5035459812" evidence="1">
    <location>
        <begin position="18"/>
        <end position="134"/>
    </location>
</feature>
<feature type="signal peptide" evidence="1">
    <location>
        <begin position="1"/>
        <end position="17"/>
    </location>
</feature>
<keyword evidence="1" id="KW-0732">Signal</keyword>
<dbReference type="Proteomes" id="UP000801492">
    <property type="component" value="Unassembled WGS sequence"/>
</dbReference>
<evidence type="ECO:0000313" key="3">
    <source>
        <dbReference type="Proteomes" id="UP000801492"/>
    </source>
</evidence>
<dbReference type="AlphaFoldDB" id="A0A8K0GDS7"/>
<comment type="caution">
    <text evidence="2">The sequence shown here is derived from an EMBL/GenBank/DDBJ whole genome shotgun (WGS) entry which is preliminary data.</text>
</comment>
<reference evidence="2" key="1">
    <citation type="submission" date="2019-08" db="EMBL/GenBank/DDBJ databases">
        <title>The genome of the North American firefly Photinus pyralis.</title>
        <authorList>
            <consortium name="Photinus pyralis genome working group"/>
            <person name="Fallon T.R."/>
            <person name="Sander Lower S.E."/>
            <person name="Weng J.-K."/>
        </authorList>
    </citation>
    <scope>NUCLEOTIDE SEQUENCE</scope>
    <source>
        <strain evidence="2">TRF0915ILg1</strain>
        <tissue evidence="2">Whole body</tissue>
    </source>
</reference>
<sequence>MRFLIVLVACAIIYSEAKPTNYDVGDLGTSITDCHGISCPSGTVACSKTTKTSSDKKTLLTTIQCEDYNGNVLNSASKSAENPFEDTQISSFSFTGHYNFHRGTNTQTINEPTAYDRNYYNSNNNLDDEVETFA</sequence>
<dbReference type="EMBL" id="VTPC01003688">
    <property type="protein sequence ID" value="KAF2898122.1"/>
    <property type="molecule type" value="Genomic_DNA"/>
</dbReference>
<dbReference type="OrthoDB" id="6765526at2759"/>
<keyword evidence="3" id="KW-1185">Reference proteome</keyword>
<protein>
    <submittedName>
        <fullName evidence="2">Uncharacterized protein</fullName>
    </submittedName>
</protein>
<accession>A0A8K0GDS7</accession>
<gene>
    <name evidence="2" type="ORF">ILUMI_08046</name>
</gene>
<evidence type="ECO:0000256" key="1">
    <source>
        <dbReference type="SAM" id="SignalP"/>
    </source>
</evidence>
<name>A0A8K0GDS7_IGNLU</name>
<evidence type="ECO:0000313" key="2">
    <source>
        <dbReference type="EMBL" id="KAF2898122.1"/>
    </source>
</evidence>
<proteinExistence type="predicted"/>